<accession>A0ABY8H8K2</accession>
<dbReference type="InterPro" id="IPR032465">
    <property type="entry name" value="ACMSD"/>
</dbReference>
<dbReference type="Proteomes" id="UP001219037">
    <property type="component" value="Chromosome"/>
</dbReference>
<dbReference type="RefSeq" id="WP_278158272.1">
    <property type="nucleotide sequence ID" value="NZ_CP121252.1"/>
</dbReference>
<organism evidence="3 4">
    <name type="scientific">Citricoccus muralis</name>
    <dbReference type="NCBI Taxonomy" id="169134"/>
    <lineage>
        <taxon>Bacteria</taxon>
        <taxon>Bacillati</taxon>
        <taxon>Actinomycetota</taxon>
        <taxon>Actinomycetes</taxon>
        <taxon>Micrococcales</taxon>
        <taxon>Micrococcaceae</taxon>
        <taxon>Citricoccus</taxon>
    </lineage>
</organism>
<gene>
    <name evidence="3" type="ORF">P8192_02610</name>
</gene>
<evidence type="ECO:0000256" key="1">
    <source>
        <dbReference type="ARBA" id="ARBA00023239"/>
    </source>
</evidence>
<dbReference type="InterPro" id="IPR006680">
    <property type="entry name" value="Amidohydro-rel"/>
</dbReference>
<dbReference type="Gene3D" id="3.20.20.140">
    <property type="entry name" value="Metal-dependent hydrolases"/>
    <property type="match status" value="1"/>
</dbReference>
<keyword evidence="1" id="KW-0456">Lyase</keyword>
<dbReference type="PANTHER" id="PTHR21240:SF30">
    <property type="entry name" value="AMIDOHYDROLASE-RELATED DOMAIN-CONTAINING PROTEIN-RELATED"/>
    <property type="match status" value="1"/>
</dbReference>
<proteinExistence type="predicted"/>
<evidence type="ECO:0000259" key="2">
    <source>
        <dbReference type="Pfam" id="PF04909"/>
    </source>
</evidence>
<name>A0ABY8H8K2_9MICC</name>
<keyword evidence="4" id="KW-1185">Reference proteome</keyword>
<dbReference type="SUPFAM" id="SSF51556">
    <property type="entry name" value="Metallo-dependent hydrolases"/>
    <property type="match status" value="1"/>
</dbReference>
<reference evidence="3 4" key="1">
    <citation type="submission" date="2023-04" db="EMBL/GenBank/DDBJ databases">
        <title>Funneling lignin-derived compounds into biodiesel using alkali-halophilic Citricoccus sp. P2.</title>
        <authorList>
            <person name="Luo C.-B."/>
        </authorList>
    </citation>
    <scope>NUCLEOTIDE SEQUENCE [LARGE SCALE GENOMIC DNA]</scope>
    <source>
        <strain evidence="3 4">P2</strain>
    </source>
</reference>
<dbReference type="Pfam" id="PF04909">
    <property type="entry name" value="Amidohydro_2"/>
    <property type="match status" value="1"/>
</dbReference>
<dbReference type="EMBL" id="CP121252">
    <property type="protein sequence ID" value="WFP17035.1"/>
    <property type="molecule type" value="Genomic_DNA"/>
</dbReference>
<feature type="domain" description="Amidohydrolase-related" evidence="2">
    <location>
        <begin position="83"/>
        <end position="358"/>
    </location>
</feature>
<protein>
    <submittedName>
        <fullName evidence="3">Amidohydrolase family protein</fullName>
    </submittedName>
</protein>
<sequence>MTDPAPSTPEKLRAGGDRGYLRIATEEAYALPEMYELYRQQLRDGTNPDLGFNSLVGYFLGSEHPQPRDVVARLQDAGERRIRDMDESGIDHQVLALTAPGTQVLDANEGSRIASLTNDRLAEACQDHPDRFSALAAVSFESEDAGAGELERAVTELGLKGLIANSHIRGRYLDHPDFFPVLERCVELDVPLYLHPSTPPNAMIEPFHQAGLDGAVFGFGVETGFHLLRMITSGLFDRLPQLRVVVGHLGEALPFWAPRIDHMHAKQVASGRYDAIRPLEKKPSEYLRSNIWITTSGMPWTEQIMFVRSVVGADRVMYAMDYPYQFDVAEVVEQDNLPLSGAEKKAFFEDIALDVFRLEV</sequence>
<evidence type="ECO:0000313" key="4">
    <source>
        <dbReference type="Proteomes" id="UP001219037"/>
    </source>
</evidence>
<evidence type="ECO:0000313" key="3">
    <source>
        <dbReference type="EMBL" id="WFP17035.1"/>
    </source>
</evidence>
<dbReference type="InterPro" id="IPR032466">
    <property type="entry name" value="Metal_Hydrolase"/>
</dbReference>
<dbReference type="PANTHER" id="PTHR21240">
    <property type="entry name" value="2-AMINO-3-CARBOXYLMUCONATE-6-SEMIALDEHYDE DECARBOXYLASE"/>
    <property type="match status" value="1"/>
</dbReference>